<dbReference type="Gene3D" id="3.60.21.10">
    <property type="match status" value="1"/>
</dbReference>
<evidence type="ECO:0000313" key="4">
    <source>
        <dbReference type="Proteomes" id="UP000193944"/>
    </source>
</evidence>
<evidence type="ECO:0000259" key="2">
    <source>
        <dbReference type="Pfam" id="PF00149"/>
    </source>
</evidence>
<dbReference type="EMBL" id="MCFG01000078">
    <property type="protein sequence ID" value="ORX83170.1"/>
    <property type="molecule type" value="Genomic_DNA"/>
</dbReference>
<dbReference type="PANTHER" id="PTHR46546">
    <property type="entry name" value="SHEWANELLA-LIKE PROTEIN PHOSPHATASE 1"/>
    <property type="match status" value="1"/>
</dbReference>
<dbReference type="OrthoDB" id="5976022at2759"/>
<keyword evidence="1" id="KW-0732">Signal</keyword>
<organism evidence="3 4">
    <name type="scientific">Anaeromyces robustus</name>
    <dbReference type="NCBI Taxonomy" id="1754192"/>
    <lineage>
        <taxon>Eukaryota</taxon>
        <taxon>Fungi</taxon>
        <taxon>Fungi incertae sedis</taxon>
        <taxon>Chytridiomycota</taxon>
        <taxon>Chytridiomycota incertae sedis</taxon>
        <taxon>Neocallimastigomycetes</taxon>
        <taxon>Neocallimastigales</taxon>
        <taxon>Neocallimastigaceae</taxon>
        <taxon>Anaeromyces</taxon>
    </lineage>
</organism>
<dbReference type="Pfam" id="PF00149">
    <property type="entry name" value="Metallophos"/>
    <property type="match status" value="1"/>
</dbReference>
<comment type="caution">
    <text evidence="3">The sequence shown here is derived from an EMBL/GenBank/DDBJ whole genome shotgun (WGS) entry which is preliminary data.</text>
</comment>
<evidence type="ECO:0000313" key="3">
    <source>
        <dbReference type="EMBL" id="ORX83170.1"/>
    </source>
</evidence>
<feature type="domain" description="Calcineurin-like phosphoesterase" evidence="2">
    <location>
        <begin position="274"/>
        <end position="463"/>
    </location>
</feature>
<keyword evidence="4" id="KW-1185">Reference proteome</keyword>
<proteinExistence type="predicted"/>
<dbReference type="SUPFAM" id="SSF56300">
    <property type="entry name" value="Metallo-dependent phosphatases"/>
    <property type="match status" value="1"/>
</dbReference>
<dbReference type="InterPro" id="IPR004843">
    <property type="entry name" value="Calcineurin-like_PHP"/>
</dbReference>
<reference evidence="3 4" key="1">
    <citation type="submission" date="2016-08" db="EMBL/GenBank/DDBJ databases">
        <title>A Parts List for Fungal Cellulosomes Revealed by Comparative Genomics.</title>
        <authorList>
            <consortium name="DOE Joint Genome Institute"/>
            <person name="Haitjema C.H."/>
            <person name="Gilmore S.P."/>
            <person name="Henske J.K."/>
            <person name="Solomon K.V."/>
            <person name="De Groot R."/>
            <person name="Kuo A."/>
            <person name="Mondo S.J."/>
            <person name="Salamov A.A."/>
            <person name="Labutti K."/>
            <person name="Zhao Z."/>
            <person name="Chiniquy J."/>
            <person name="Barry K."/>
            <person name="Brewer H.M."/>
            <person name="Purvine S.O."/>
            <person name="Wright A.T."/>
            <person name="Boxma B."/>
            <person name="Van Alen T."/>
            <person name="Hackstein J.H."/>
            <person name="Baker S.E."/>
            <person name="Grigoriev I.V."/>
            <person name="O'Malley M.A."/>
        </authorList>
    </citation>
    <scope>NUCLEOTIDE SEQUENCE [LARGE SCALE GENOMIC DNA]</scope>
    <source>
        <strain evidence="3 4">S4</strain>
    </source>
</reference>
<dbReference type="PANTHER" id="PTHR46546:SF4">
    <property type="entry name" value="SHEWANELLA-LIKE PROTEIN PHOSPHATASE 1"/>
    <property type="match status" value="1"/>
</dbReference>
<reference evidence="3 4" key="2">
    <citation type="submission" date="2016-08" db="EMBL/GenBank/DDBJ databases">
        <title>Pervasive Adenine N6-methylation of Active Genes in Fungi.</title>
        <authorList>
            <consortium name="DOE Joint Genome Institute"/>
            <person name="Mondo S.J."/>
            <person name="Dannebaum R.O."/>
            <person name="Kuo R.C."/>
            <person name="Labutti K."/>
            <person name="Haridas S."/>
            <person name="Kuo A."/>
            <person name="Salamov A."/>
            <person name="Ahrendt S.R."/>
            <person name="Lipzen A."/>
            <person name="Sullivan W."/>
            <person name="Andreopoulos W.B."/>
            <person name="Clum A."/>
            <person name="Lindquist E."/>
            <person name="Daum C."/>
            <person name="Ramamoorthy G.K."/>
            <person name="Gryganskyi A."/>
            <person name="Culley D."/>
            <person name="Magnuson J.K."/>
            <person name="James T.Y."/>
            <person name="O'Malley M.A."/>
            <person name="Stajich J.E."/>
            <person name="Spatafora J.W."/>
            <person name="Visel A."/>
            <person name="Grigoriev I.V."/>
        </authorList>
    </citation>
    <scope>NUCLEOTIDE SEQUENCE [LARGE SCALE GENOMIC DNA]</scope>
    <source>
        <strain evidence="3 4">S4</strain>
    </source>
</reference>
<dbReference type="GO" id="GO:0016787">
    <property type="term" value="F:hydrolase activity"/>
    <property type="evidence" value="ECO:0007669"/>
    <property type="project" value="InterPro"/>
</dbReference>
<gene>
    <name evidence="3" type="ORF">BCR32DRAFT_243583</name>
</gene>
<feature type="chain" id="PRO_5012327410" evidence="1">
    <location>
        <begin position="20"/>
        <end position="556"/>
    </location>
</feature>
<name>A0A1Y1XBN0_9FUNG</name>
<sequence length="556" mass="63545">MKFQNILLLTSLVLGSVISENVEYAYTTDDLKYNFKCLEDNKGVCKYLEKELYEAINGLSEIHNLETPLKFEAFVDDLSKYRLYPSREVVAVVLNKEFVPLSTKDTNIISPYPNSEAILENVSKENENDFYLVLNNFKSNESYLDSLREDFDSSIVMEITEELKSLGLIGYPYGQSLFIPKGEFKKEFFFPKRREPERMDATAKNVTEFCNDMVNLEKSHTLINWEDTLISKESITTKVRRAVKKLVKCYVPKKYMKNEDDELKNNEEENELNRIVAIGDIHGDYEHLIAILRHAKLIDEENNWIGKDTILVQVGDLNQRGNETPKIYNTMIDLREQAKEKGGIVYMLLGNHEILEIQGNHFYTSMSDYELYGGVEGLEEAFSPEGRIGQFVRQEMNVTMVVGDSLFVHASLTPEHLAITEGGTVDDLNAHAREILLDTPSVEGLYELYLQGVNHTVYNDPVFNPDDGPLGTRIFANGEETDEMCSKLEKTLELTNTKRMIVGHTVQTYGKIRTKCNNKLILIDIGISRCIGGGYYGYLEMLTDKKEIWARYLGGN</sequence>
<feature type="signal peptide" evidence="1">
    <location>
        <begin position="1"/>
        <end position="19"/>
    </location>
</feature>
<protein>
    <submittedName>
        <fullName evidence="3">Metallo-dependent phosphatase</fullName>
    </submittedName>
</protein>
<dbReference type="Proteomes" id="UP000193944">
    <property type="component" value="Unassembled WGS sequence"/>
</dbReference>
<dbReference type="STRING" id="1754192.A0A1Y1XBN0"/>
<accession>A0A1Y1XBN0</accession>
<evidence type="ECO:0000256" key="1">
    <source>
        <dbReference type="SAM" id="SignalP"/>
    </source>
</evidence>
<dbReference type="AlphaFoldDB" id="A0A1Y1XBN0"/>
<dbReference type="InterPro" id="IPR029052">
    <property type="entry name" value="Metallo-depent_PP-like"/>
</dbReference>